<dbReference type="AlphaFoldDB" id="A0A5C3QVT1"/>
<feature type="region of interest" description="Disordered" evidence="1">
    <location>
        <begin position="1"/>
        <end position="82"/>
    </location>
</feature>
<keyword evidence="3" id="KW-1185">Reference proteome</keyword>
<dbReference type="EMBL" id="ML178815">
    <property type="protein sequence ID" value="TFL06062.1"/>
    <property type="molecule type" value="Genomic_DNA"/>
</dbReference>
<proteinExistence type="predicted"/>
<dbReference type="OrthoDB" id="3261370at2759"/>
<evidence type="ECO:0000256" key="1">
    <source>
        <dbReference type="SAM" id="MobiDB-lite"/>
    </source>
</evidence>
<accession>A0A5C3QVT1</accession>
<dbReference type="Proteomes" id="UP000305067">
    <property type="component" value="Unassembled WGS sequence"/>
</dbReference>
<gene>
    <name evidence="2" type="ORF">BDV98DRAFT_136911</name>
</gene>
<name>A0A5C3QVT1_9AGAR</name>
<sequence>MSVARKHVQSLGLRIQPTTISRQTFKHPPIPPHPVYKTPHSQADPGYPPASRHAPPHVLRDQSSSSDAVPTQEKTKEKTRPLRRNILVADACERMWPPIGLRAPPATNVMVAPGSA</sequence>
<evidence type="ECO:0000313" key="3">
    <source>
        <dbReference type="Proteomes" id="UP000305067"/>
    </source>
</evidence>
<protein>
    <submittedName>
        <fullName evidence="2">Uncharacterized protein</fullName>
    </submittedName>
</protein>
<evidence type="ECO:0000313" key="2">
    <source>
        <dbReference type="EMBL" id="TFL06062.1"/>
    </source>
</evidence>
<organism evidence="2 3">
    <name type="scientific">Pterulicium gracile</name>
    <dbReference type="NCBI Taxonomy" id="1884261"/>
    <lineage>
        <taxon>Eukaryota</taxon>
        <taxon>Fungi</taxon>
        <taxon>Dikarya</taxon>
        <taxon>Basidiomycota</taxon>
        <taxon>Agaricomycotina</taxon>
        <taxon>Agaricomycetes</taxon>
        <taxon>Agaricomycetidae</taxon>
        <taxon>Agaricales</taxon>
        <taxon>Pleurotineae</taxon>
        <taxon>Pterulaceae</taxon>
        <taxon>Pterulicium</taxon>
    </lineage>
</organism>
<reference evidence="2 3" key="1">
    <citation type="journal article" date="2019" name="Nat. Ecol. Evol.">
        <title>Megaphylogeny resolves global patterns of mushroom evolution.</title>
        <authorList>
            <person name="Varga T."/>
            <person name="Krizsan K."/>
            <person name="Foldi C."/>
            <person name="Dima B."/>
            <person name="Sanchez-Garcia M."/>
            <person name="Sanchez-Ramirez S."/>
            <person name="Szollosi G.J."/>
            <person name="Szarkandi J.G."/>
            <person name="Papp V."/>
            <person name="Albert L."/>
            <person name="Andreopoulos W."/>
            <person name="Angelini C."/>
            <person name="Antonin V."/>
            <person name="Barry K.W."/>
            <person name="Bougher N.L."/>
            <person name="Buchanan P."/>
            <person name="Buyck B."/>
            <person name="Bense V."/>
            <person name="Catcheside P."/>
            <person name="Chovatia M."/>
            <person name="Cooper J."/>
            <person name="Damon W."/>
            <person name="Desjardin D."/>
            <person name="Finy P."/>
            <person name="Geml J."/>
            <person name="Haridas S."/>
            <person name="Hughes K."/>
            <person name="Justo A."/>
            <person name="Karasinski D."/>
            <person name="Kautmanova I."/>
            <person name="Kiss B."/>
            <person name="Kocsube S."/>
            <person name="Kotiranta H."/>
            <person name="LaButti K.M."/>
            <person name="Lechner B.E."/>
            <person name="Liimatainen K."/>
            <person name="Lipzen A."/>
            <person name="Lukacs Z."/>
            <person name="Mihaltcheva S."/>
            <person name="Morgado L.N."/>
            <person name="Niskanen T."/>
            <person name="Noordeloos M.E."/>
            <person name="Ohm R.A."/>
            <person name="Ortiz-Santana B."/>
            <person name="Ovrebo C."/>
            <person name="Racz N."/>
            <person name="Riley R."/>
            <person name="Savchenko A."/>
            <person name="Shiryaev A."/>
            <person name="Soop K."/>
            <person name="Spirin V."/>
            <person name="Szebenyi C."/>
            <person name="Tomsovsky M."/>
            <person name="Tulloss R.E."/>
            <person name="Uehling J."/>
            <person name="Grigoriev I.V."/>
            <person name="Vagvolgyi C."/>
            <person name="Papp T."/>
            <person name="Martin F.M."/>
            <person name="Miettinen O."/>
            <person name="Hibbett D.S."/>
            <person name="Nagy L.G."/>
        </authorList>
    </citation>
    <scope>NUCLEOTIDE SEQUENCE [LARGE SCALE GENOMIC DNA]</scope>
    <source>
        <strain evidence="2 3">CBS 309.79</strain>
    </source>
</reference>